<dbReference type="Pfam" id="PF09286">
    <property type="entry name" value="Pro-kuma_activ"/>
    <property type="match status" value="1"/>
</dbReference>
<feature type="binding site" evidence="4">
    <location>
        <position position="1243"/>
    </location>
    <ligand>
        <name>Ca(2+)</name>
        <dbReference type="ChEBI" id="CHEBI:29108"/>
    </ligand>
</feature>
<dbReference type="GO" id="GO:0006508">
    <property type="term" value="P:proteolysis"/>
    <property type="evidence" value="ECO:0007669"/>
    <property type="project" value="InterPro"/>
</dbReference>
<dbReference type="GO" id="GO:0046872">
    <property type="term" value="F:metal ion binding"/>
    <property type="evidence" value="ECO:0007669"/>
    <property type="project" value="UniProtKB-UniRule"/>
</dbReference>
<dbReference type="InterPro" id="IPR030400">
    <property type="entry name" value="Sedolisin_dom"/>
</dbReference>
<evidence type="ECO:0000259" key="6">
    <source>
        <dbReference type="PROSITE" id="PS51695"/>
    </source>
</evidence>
<evidence type="ECO:0000313" key="7">
    <source>
        <dbReference type="EMBL" id="GJJ05834.1"/>
    </source>
</evidence>
<evidence type="ECO:0000313" key="8">
    <source>
        <dbReference type="Proteomes" id="UP001050691"/>
    </source>
</evidence>
<dbReference type="InterPro" id="IPR036852">
    <property type="entry name" value="Peptidase_S8/S53_dom_sf"/>
</dbReference>
<dbReference type="PANTHER" id="PTHR43056:SF5">
    <property type="entry name" value="PEPTIDASE S9 PROLYL OLIGOPEPTIDASE CATALYTIC DOMAIN-CONTAINING PROTEIN"/>
    <property type="match status" value="1"/>
</dbReference>
<dbReference type="SUPFAM" id="SSF54897">
    <property type="entry name" value="Protease propeptides/inhibitors"/>
    <property type="match status" value="1"/>
</dbReference>
<dbReference type="SMART" id="SM00944">
    <property type="entry name" value="Pro-kuma_activ"/>
    <property type="match status" value="1"/>
</dbReference>
<dbReference type="AlphaFoldDB" id="A0AAV4ZW59"/>
<dbReference type="InterPro" id="IPR015366">
    <property type="entry name" value="S53_propep"/>
</dbReference>
<dbReference type="PANTHER" id="PTHR43056">
    <property type="entry name" value="PEPTIDASE S9 PROLYL OLIGOPEPTIDASE"/>
    <property type="match status" value="1"/>
</dbReference>
<dbReference type="InterPro" id="IPR029058">
    <property type="entry name" value="AB_hydrolase_fold"/>
</dbReference>
<protein>
    <recommendedName>
        <fullName evidence="6">Peptidase S53 domain-containing protein</fullName>
    </recommendedName>
</protein>
<comment type="cofactor">
    <cofactor evidence="4">
        <name>Ca(2+)</name>
        <dbReference type="ChEBI" id="CHEBI:29108"/>
    </cofactor>
    <text evidence="4">Binds 1 Ca(2+) ion per subunit.</text>
</comment>
<dbReference type="EMBL" id="BPWL01000001">
    <property type="protein sequence ID" value="GJJ05834.1"/>
    <property type="molecule type" value="Genomic_DNA"/>
</dbReference>
<dbReference type="Gene3D" id="3.40.50.200">
    <property type="entry name" value="Peptidase S8/S53 domain"/>
    <property type="match status" value="1"/>
</dbReference>
<keyword evidence="3 4" id="KW-0106">Calcium</keyword>
<evidence type="ECO:0000256" key="1">
    <source>
        <dbReference type="ARBA" id="ARBA00004239"/>
    </source>
</evidence>
<feature type="binding site" evidence="4">
    <location>
        <position position="1259"/>
    </location>
    <ligand>
        <name>Ca(2+)</name>
        <dbReference type="ChEBI" id="CHEBI:29108"/>
    </ligand>
</feature>
<evidence type="ECO:0000256" key="3">
    <source>
        <dbReference type="ARBA" id="ARBA00022837"/>
    </source>
</evidence>
<keyword evidence="2 4" id="KW-0479">Metal-binding</keyword>
<comment type="caution">
    <text evidence="7">The sequence shown here is derived from an EMBL/GenBank/DDBJ whole genome shotgun (WGS) entry which is preliminary data.</text>
</comment>
<comment type="caution">
    <text evidence="4">Lacks conserved residue(s) required for the propagation of feature annotation.</text>
</comment>
<sequence length="1266" mass="138659">MTDESQIAPYGTWKSPITPESLTGSVTRISSVLVDDVTKELYYLESRPSEGGRQVIVKLKDNKDLFGKGWNARTNVHEYGGSCATIHDGVAYFSHVKDNRVYKVKEGEDPVPVTPDNDKWRYADLAVIPQYSYILLAVLEDHTKPEPSNVVNKLVAINTQDQSIQVVVEGADFYDFPKPSPDGTKLAWTQWFHPDMSWQGSELTLVDLSVTENSIIKVTNIRVIAGERKKISTQQPFWASNDRLLFLSDVSGYMNPWTYTLSTGIAKINTPNAVSEDFGEPVWTLGNSDYAALTTSLVVHTSIKDGRSVFSAWDLDKEIYAHLSTPYSYIESVKALSTTEIVFIGNKDDDSPAIVKLSISGVGHEPKYDVLKSTWDGKFPREIISKPQPYTFPVPPSNEPIHALYYPPHNPTYKAPEGQLPPALIILHGGPTGRFYPVLKWTVQFWTSRGWAVIDVVYGGSSGDRLEGQWGIVDVNNTISAIQEFTKRGIVDPKRIAMRGESSSGLTNMGALIKEANLVGAATSTYGVSDLLKLEEFTHKFESHYLDYLLGGPSSNVMDVYVQRSPITHADKIKTPLLIMQGLDDAVVPPEQSETIVKKIKEVGGKTKYITFEGEGHGWRKAETIREALEAELSWSVEKIIFATATEAKSRTKIPKHYNDLVEYNFLSWNPITRSKREEYGKIIVLGTDARHDIASKDKPFLLIRPTGDQSIMSSRPQPEVREAILRNLVRLIPLEERLVVHAQIQSIPSEYIVNGNADPTQPLMLTFELNSNNMSGLEAGLYAVSDPLSPRYGQHLNKSEVDSFVRPSSEATSMINSWLSSQGVQTEPTSSAGHLLTVQIPVEKANKIFNTSFISITHAASNQSVIRAMKYSLPAGLSDHMHSVRPILPPSSVSSRRKRTAPPETSPSRRDAIQVNDSGQGCDQGITLGCIQKTYNIPNDVAAQVPVGKVAMLSFEGEIPFAPDIAKSLKIVRPGINLAPIQIEMIMINGPNEVSDVNLTSDHGPGATLNIVTFLGINPHPAIEVHITPQDEDGAECAEAMLNIFNSILSNDDVPAVITTSYFCYEDNTDVTFVKTAKSLCDAITQLGTRGVTVLALSGDAGAFEGRGPTSPSTCPHATSVGTTTSSGAEVAYTFSGGGFSTIFPRPSYQDNAVKSYLDKIGSTNEGKFNSSNRGFPDVAAYGLNLWGVEDGEGSFQGLLLPAPQIWGAIITYLNTQRQTRGKSALGFINLLIYANPNAFNDIAQGDSNGYPVLSGWDAVNNLNL</sequence>
<accession>A0AAV4ZW59</accession>
<evidence type="ECO:0000256" key="4">
    <source>
        <dbReference type="PROSITE-ProRule" id="PRU01032"/>
    </source>
</evidence>
<keyword evidence="8" id="KW-1185">Reference proteome</keyword>
<dbReference type="SUPFAM" id="SSF53474">
    <property type="entry name" value="alpha/beta-Hydrolases"/>
    <property type="match status" value="1"/>
</dbReference>
<dbReference type="GO" id="GO:0005576">
    <property type="term" value="C:extracellular region"/>
    <property type="evidence" value="ECO:0007669"/>
    <property type="project" value="UniProtKB-SubCell"/>
</dbReference>
<comment type="subcellular location">
    <subcellularLocation>
        <location evidence="1">Secreted</location>
        <location evidence="1">Extracellular space</location>
    </subcellularLocation>
</comment>
<name>A0AAV4ZW59_9AGAM</name>
<dbReference type="SUPFAM" id="SSF52743">
    <property type="entry name" value="Subtilisin-like"/>
    <property type="match status" value="1"/>
</dbReference>
<proteinExistence type="predicted"/>
<feature type="region of interest" description="Disordered" evidence="5">
    <location>
        <begin position="883"/>
        <end position="919"/>
    </location>
</feature>
<organism evidence="7 8">
    <name type="scientific">Clathrus columnatus</name>
    <dbReference type="NCBI Taxonomy" id="1419009"/>
    <lineage>
        <taxon>Eukaryota</taxon>
        <taxon>Fungi</taxon>
        <taxon>Dikarya</taxon>
        <taxon>Basidiomycota</taxon>
        <taxon>Agaricomycotina</taxon>
        <taxon>Agaricomycetes</taxon>
        <taxon>Phallomycetidae</taxon>
        <taxon>Phallales</taxon>
        <taxon>Clathraceae</taxon>
        <taxon>Clathrus</taxon>
    </lineage>
</organism>
<gene>
    <name evidence="7" type="ORF">Clacol_000021</name>
</gene>
<dbReference type="Proteomes" id="UP001050691">
    <property type="component" value="Unassembled WGS sequence"/>
</dbReference>
<dbReference type="GO" id="GO:0004252">
    <property type="term" value="F:serine-type endopeptidase activity"/>
    <property type="evidence" value="ECO:0007669"/>
    <property type="project" value="InterPro"/>
</dbReference>
<dbReference type="SUPFAM" id="SSF82171">
    <property type="entry name" value="DPP6 N-terminal domain-like"/>
    <property type="match status" value="1"/>
</dbReference>
<evidence type="ECO:0000256" key="5">
    <source>
        <dbReference type="SAM" id="MobiDB-lite"/>
    </source>
</evidence>
<dbReference type="PROSITE" id="PS51695">
    <property type="entry name" value="SEDOLISIN"/>
    <property type="match status" value="1"/>
</dbReference>
<dbReference type="InterPro" id="IPR050585">
    <property type="entry name" value="Xaa-Pro_dipeptidyl-ppase/CocE"/>
</dbReference>
<evidence type="ECO:0000256" key="2">
    <source>
        <dbReference type="ARBA" id="ARBA00022723"/>
    </source>
</evidence>
<dbReference type="InterPro" id="IPR001375">
    <property type="entry name" value="Peptidase_S9_cat"/>
</dbReference>
<dbReference type="Pfam" id="PF00326">
    <property type="entry name" value="Peptidase_S9"/>
    <property type="match status" value="1"/>
</dbReference>
<dbReference type="Gene3D" id="3.40.50.1820">
    <property type="entry name" value="alpha/beta hydrolase"/>
    <property type="match status" value="1"/>
</dbReference>
<feature type="domain" description="Peptidase S53" evidence="6">
    <location>
        <begin position="926"/>
        <end position="1266"/>
    </location>
</feature>
<dbReference type="CDD" id="cd11377">
    <property type="entry name" value="Pro-peptidase_S53"/>
    <property type="match status" value="1"/>
</dbReference>
<reference evidence="7" key="1">
    <citation type="submission" date="2021-10" db="EMBL/GenBank/DDBJ databases">
        <title>De novo Genome Assembly of Clathrus columnatus (Basidiomycota, Fungi) Using Illumina and Nanopore Sequence Data.</title>
        <authorList>
            <person name="Ogiso-Tanaka E."/>
            <person name="Itagaki H."/>
            <person name="Hosoya T."/>
            <person name="Hosaka K."/>
        </authorList>
    </citation>
    <scope>NUCLEOTIDE SEQUENCE</scope>
    <source>
        <strain evidence="7">MO-923</strain>
    </source>
</reference>
<feature type="binding site" evidence="4">
    <location>
        <position position="1244"/>
    </location>
    <ligand>
        <name>Ca(2+)</name>
        <dbReference type="ChEBI" id="CHEBI:29108"/>
    </ligand>
</feature>
<feature type="binding site" evidence="4">
    <location>
        <position position="1257"/>
    </location>
    <ligand>
        <name>Ca(2+)</name>
        <dbReference type="ChEBI" id="CHEBI:29108"/>
    </ligand>
</feature>